<dbReference type="CDD" id="cd00009">
    <property type="entry name" value="AAA"/>
    <property type="match status" value="1"/>
</dbReference>
<dbReference type="PROSITE" id="PS00675">
    <property type="entry name" value="SIGMA54_INTERACT_1"/>
    <property type="match status" value="1"/>
</dbReference>
<dbReference type="SMART" id="SM00382">
    <property type="entry name" value="AAA"/>
    <property type="match status" value="1"/>
</dbReference>
<keyword evidence="4" id="KW-0804">Transcription</keyword>
<dbReference type="GO" id="GO:0003677">
    <property type="term" value="F:DNA binding"/>
    <property type="evidence" value="ECO:0007669"/>
    <property type="project" value="InterPro"/>
</dbReference>
<proteinExistence type="predicted"/>
<dbReference type="PROSITE" id="PS00688">
    <property type="entry name" value="SIGMA54_INTERACT_3"/>
    <property type="match status" value="1"/>
</dbReference>
<dbReference type="NCBIfam" id="TIGR02329">
    <property type="entry name" value="propionate_PrpR"/>
    <property type="match status" value="1"/>
</dbReference>
<dbReference type="GO" id="GO:0005524">
    <property type="term" value="F:ATP binding"/>
    <property type="evidence" value="ECO:0007669"/>
    <property type="project" value="UniProtKB-KW"/>
</dbReference>
<dbReference type="FunFam" id="3.40.50.300:FF:000006">
    <property type="entry name" value="DNA-binding transcriptional regulator NtrC"/>
    <property type="match status" value="1"/>
</dbReference>
<evidence type="ECO:0000256" key="1">
    <source>
        <dbReference type="ARBA" id="ARBA00022741"/>
    </source>
</evidence>
<dbReference type="PANTHER" id="PTHR32071">
    <property type="entry name" value="TRANSCRIPTIONAL REGULATORY PROTEIN"/>
    <property type="match status" value="1"/>
</dbReference>
<dbReference type="InterPro" id="IPR025944">
    <property type="entry name" value="Sigma_54_int_dom_CS"/>
</dbReference>
<dbReference type="SUPFAM" id="SSF159800">
    <property type="entry name" value="PrpR receptor domain-like"/>
    <property type="match status" value="1"/>
</dbReference>
<dbReference type="SUPFAM" id="SSF55785">
    <property type="entry name" value="PYP-like sensor domain (PAS domain)"/>
    <property type="match status" value="1"/>
</dbReference>
<dbReference type="InterPro" id="IPR025662">
    <property type="entry name" value="Sigma_54_int_dom_ATP-bd_1"/>
</dbReference>
<evidence type="ECO:0000313" key="8">
    <source>
        <dbReference type="EMBL" id="AAK52338.1"/>
    </source>
</evidence>
<dbReference type="PROSITE" id="PS50045">
    <property type="entry name" value="SIGMA54_INTERACT_4"/>
    <property type="match status" value="1"/>
</dbReference>
<reference evidence="8" key="1">
    <citation type="submission" date="2001-04" db="EMBL/GenBank/DDBJ databases">
        <authorList>
            <person name="Braemer C.O."/>
            <person name="Steinbuechel A."/>
        </authorList>
    </citation>
    <scope>NUCLEOTIDE SEQUENCE</scope>
    <source>
        <strain evidence="8">IPT101T</strain>
    </source>
</reference>
<gene>
    <name evidence="8" type="primary">prpR</name>
</gene>
<dbReference type="SUPFAM" id="SSF52540">
    <property type="entry name" value="P-loop containing nucleoside triphosphate hydrolases"/>
    <property type="match status" value="1"/>
</dbReference>
<feature type="compositionally biased region" description="Basic and acidic residues" evidence="5">
    <location>
        <begin position="636"/>
        <end position="646"/>
    </location>
</feature>
<keyword evidence="1" id="KW-0547">Nucleotide-binding</keyword>
<evidence type="ECO:0000259" key="6">
    <source>
        <dbReference type="PROSITE" id="PS50045"/>
    </source>
</evidence>
<sequence>MKRFPSASEFRPRVWAMGISRLRDLFRDIANEYEGWPIFAWSRGFEEAAAEIAAAPPHQRPDVVVAAGSNGTWLKARIDLPVVLVQPTGFDVMQARARAPRGRPRSARHLWRAPAEVRLRERVGLDVVFASYRPCGAEACVLACAPGVGAVVGRVCDDLAARLGLVPFFVYSRSSVQLAFDNALEVVQATWRETQRRQRLDSVLQHLRDGVVALDANGRVEAINQRLAAVLGVDPAAAAGRSLEDLAPDIAFTLPDADGESLETVRGVSYVVHRGPLVDNGVASGAVLTFQESRAVERLDRTLRSRQRTQQFVARYRLGDLSGTTPGIARVRELAQYARSDATVLIRGESGTGKEMVAQGIHRESPRRDFPFVAINCGAFPEALLESELFGYEEGAFTGARRGGKVGLIEAAHRGTLFLDEIGEMPLPLQSRLVRVLQEREVVRLGATEPTRVDVRVVAATHRALTEQIDSGEFRADLFYRLNILNLAIPPLRERGADIVPLAAELLQQSARREPRVALRIRNQDDAARALAPVGDALARHSWPGNVRELQNVVERMVVELADSDVDVLTPEVLRSIAPEVFELRGGAARGDGHAGRRGVTRCTGHAGRDGRSGRHGTRPGRSAAHLARAQPARGSRRDPRGARSA</sequence>
<dbReference type="Pfam" id="PF06506">
    <property type="entry name" value="PrpR_N"/>
    <property type="match status" value="1"/>
</dbReference>
<dbReference type="Gene3D" id="3.30.450.20">
    <property type="entry name" value="PAS domain"/>
    <property type="match status" value="1"/>
</dbReference>
<dbReference type="Pfam" id="PF00158">
    <property type="entry name" value="Sigma54_activat"/>
    <property type="match status" value="1"/>
</dbReference>
<dbReference type="SMART" id="SM00091">
    <property type="entry name" value="PAS"/>
    <property type="match status" value="1"/>
</dbReference>
<dbReference type="InterPro" id="IPR010524">
    <property type="entry name" value="Sig_transdc_resp-reg_PrpR_N"/>
</dbReference>
<dbReference type="CDD" id="cd00130">
    <property type="entry name" value="PAS"/>
    <property type="match status" value="1"/>
</dbReference>
<dbReference type="Gene3D" id="1.10.8.60">
    <property type="match status" value="1"/>
</dbReference>
<keyword evidence="3" id="KW-0805">Transcription regulation</keyword>
<dbReference type="InterPro" id="IPR035965">
    <property type="entry name" value="PAS-like_dom_sf"/>
</dbReference>
<evidence type="ECO:0000259" key="7">
    <source>
        <dbReference type="PROSITE" id="PS50112"/>
    </source>
</evidence>
<evidence type="ECO:0000256" key="4">
    <source>
        <dbReference type="ARBA" id="ARBA00023163"/>
    </source>
</evidence>
<dbReference type="AlphaFoldDB" id="Q8VPT1"/>
<dbReference type="InterPro" id="IPR058031">
    <property type="entry name" value="AAA_lid_NorR"/>
</dbReference>
<feature type="region of interest" description="Disordered" evidence="5">
    <location>
        <begin position="587"/>
        <end position="646"/>
    </location>
</feature>
<dbReference type="InterPro" id="IPR000014">
    <property type="entry name" value="PAS"/>
</dbReference>
<protein>
    <submittedName>
        <fullName evidence="8">PrpR</fullName>
    </submittedName>
</protein>
<dbReference type="Pfam" id="PF25601">
    <property type="entry name" value="AAA_lid_14"/>
    <property type="match status" value="1"/>
</dbReference>
<dbReference type="InterPro" id="IPR013656">
    <property type="entry name" value="PAS_4"/>
</dbReference>
<dbReference type="InterPro" id="IPR003593">
    <property type="entry name" value="AAA+_ATPase"/>
</dbReference>
<dbReference type="InterPro" id="IPR002078">
    <property type="entry name" value="Sigma_54_int"/>
</dbReference>
<evidence type="ECO:0000256" key="5">
    <source>
        <dbReference type="SAM" id="MobiDB-lite"/>
    </source>
</evidence>
<dbReference type="GO" id="GO:0000156">
    <property type="term" value="F:phosphorelay response regulator activity"/>
    <property type="evidence" value="ECO:0007669"/>
    <property type="project" value="InterPro"/>
</dbReference>
<evidence type="ECO:0000256" key="2">
    <source>
        <dbReference type="ARBA" id="ARBA00022840"/>
    </source>
</evidence>
<accession>Q8VPT1</accession>
<feature type="domain" description="PAS" evidence="7">
    <location>
        <begin position="196"/>
        <end position="249"/>
    </location>
</feature>
<keyword evidence="2" id="KW-0067">ATP-binding</keyword>
<dbReference type="Pfam" id="PF08448">
    <property type="entry name" value="PAS_4"/>
    <property type="match status" value="1"/>
</dbReference>
<dbReference type="InterPro" id="IPR027417">
    <property type="entry name" value="P-loop_NTPase"/>
</dbReference>
<evidence type="ECO:0000256" key="3">
    <source>
        <dbReference type="ARBA" id="ARBA00023015"/>
    </source>
</evidence>
<dbReference type="GO" id="GO:0005737">
    <property type="term" value="C:cytoplasm"/>
    <property type="evidence" value="ECO:0007669"/>
    <property type="project" value="InterPro"/>
</dbReference>
<dbReference type="GO" id="GO:0019629">
    <property type="term" value="P:propionate catabolic process, 2-methylcitrate cycle"/>
    <property type="evidence" value="ECO:0007669"/>
    <property type="project" value="InterPro"/>
</dbReference>
<dbReference type="Gene3D" id="3.40.50.2300">
    <property type="match status" value="1"/>
</dbReference>
<reference evidence="8" key="2">
    <citation type="journal article" date="2002" name="Appl. Environ. Microbiol.">
        <title>Identification of the 2-methylcitrate pathway involved in the catabolism of propionate in the polyhydroxyalkanoate-producing strain Burkholderia sacchari IPT101(T) and analysis of a mutant accumulating a copolyester with higher 3-hydroxyvalerate content.</title>
        <authorList>
            <person name="Bramer C.O."/>
            <person name="Silva L.F."/>
            <person name="Gomez J.G."/>
            <person name="Priefert H."/>
            <person name="Steinbuchel A."/>
        </authorList>
    </citation>
    <scope>NUCLEOTIDE SEQUENCE</scope>
    <source>
        <strain evidence="8">IPT101T</strain>
    </source>
</reference>
<organism evidence="8">
    <name type="scientific">Paraburkholderia sacchari</name>
    <dbReference type="NCBI Taxonomy" id="159450"/>
    <lineage>
        <taxon>Bacteria</taxon>
        <taxon>Pseudomonadati</taxon>
        <taxon>Pseudomonadota</taxon>
        <taxon>Betaproteobacteria</taxon>
        <taxon>Burkholderiales</taxon>
        <taxon>Burkholderiaceae</taxon>
        <taxon>Paraburkholderia</taxon>
    </lineage>
</organism>
<name>Q8VPT1_9BURK</name>
<dbReference type="PANTHER" id="PTHR32071:SF81">
    <property type="entry name" value="PROPIONATE CATABOLISM OPERON REGULATORY PROTEIN"/>
    <property type="match status" value="1"/>
</dbReference>
<dbReference type="GO" id="GO:0006355">
    <property type="term" value="P:regulation of DNA-templated transcription"/>
    <property type="evidence" value="ECO:0007669"/>
    <property type="project" value="InterPro"/>
</dbReference>
<dbReference type="PROSITE" id="PS50112">
    <property type="entry name" value="PAS"/>
    <property type="match status" value="1"/>
</dbReference>
<dbReference type="EMBL" id="AY033092">
    <property type="protein sequence ID" value="AAK52338.1"/>
    <property type="molecule type" value="Genomic_DNA"/>
</dbReference>
<dbReference type="Gene3D" id="3.40.50.300">
    <property type="entry name" value="P-loop containing nucleotide triphosphate hydrolases"/>
    <property type="match status" value="1"/>
</dbReference>
<dbReference type="InterPro" id="IPR012704">
    <property type="entry name" value="Sig_transdc_resp-reg_PrpR"/>
</dbReference>
<feature type="domain" description="Sigma-54 factor interaction" evidence="6">
    <location>
        <begin position="331"/>
        <end position="559"/>
    </location>
</feature>